<dbReference type="Gene3D" id="3.40.50.1240">
    <property type="entry name" value="Phosphoglycerate mutase-like"/>
    <property type="match status" value="1"/>
</dbReference>
<dbReference type="AlphaFoldDB" id="A0A4Q5J903"/>
<sequence length="299" mass="32748">MAGDVARIEAAGGVLWRMTDSRRGVEVVLVHRPNKEGWSLPKGKLHAGEHPVIAALREVREETGFRASLGPALGTTSYLKGGQPKRVRYWSMSAVDGRFTPSAEIDDLTWVSLRDAARLTRRRDLPVIARFRRVNAFQTRPLLLVPPVGVSSEDGSAKNHRRSLGGREQAKALGELIQAFGVQRALVAEALRCTETLRPFEQVIDVKHESVLVVRDTGPRARVAVDQLLEVAQEGVPAVVCAEASLLARLTDELGAGKTDLRRRISRLQNGSLLVLHFDRGPGRLGGQISTTEWIRTGA</sequence>
<protein>
    <submittedName>
        <fullName evidence="3">NUDIX hydrolase</fullName>
    </submittedName>
</protein>
<organism evidence="3 4">
    <name type="scientific">Nocardioides iriomotensis</name>
    <dbReference type="NCBI Taxonomy" id="715784"/>
    <lineage>
        <taxon>Bacteria</taxon>
        <taxon>Bacillati</taxon>
        <taxon>Actinomycetota</taxon>
        <taxon>Actinomycetes</taxon>
        <taxon>Propionibacteriales</taxon>
        <taxon>Nocardioidaceae</taxon>
        <taxon>Nocardioides</taxon>
    </lineage>
</organism>
<dbReference type="PROSITE" id="PS51462">
    <property type="entry name" value="NUDIX"/>
    <property type="match status" value="1"/>
</dbReference>
<dbReference type="GO" id="GO:0004081">
    <property type="term" value="F:bis(5'-nucleosyl)-tetraphosphatase (asymmetrical) activity"/>
    <property type="evidence" value="ECO:0007669"/>
    <property type="project" value="TreeGrafter"/>
</dbReference>
<keyword evidence="1 3" id="KW-0378">Hydrolase</keyword>
<proteinExistence type="predicted"/>
<gene>
    <name evidence="3" type="ORF">ETU37_01920</name>
</gene>
<dbReference type="InterPro" id="IPR029033">
    <property type="entry name" value="His_PPase_superfam"/>
</dbReference>
<dbReference type="InterPro" id="IPR020084">
    <property type="entry name" value="NUDIX_hydrolase_CS"/>
</dbReference>
<dbReference type="Gene3D" id="3.90.79.10">
    <property type="entry name" value="Nucleoside Triphosphate Pyrophosphohydrolase"/>
    <property type="match status" value="1"/>
</dbReference>
<dbReference type="PANTHER" id="PTHR21340:SF0">
    <property type="entry name" value="BIS(5'-NUCLEOSYL)-TETRAPHOSPHATASE [ASYMMETRICAL]"/>
    <property type="match status" value="1"/>
</dbReference>
<dbReference type="GO" id="GO:0006167">
    <property type="term" value="P:AMP biosynthetic process"/>
    <property type="evidence" value="ECO:0007669"/>
    <property type="project" value="TreeGrafter"/>
</dbReference>
<dbReference type="InterPro" id="IPR000086">
    <property type="entry name" value="NUDIX_hydrolase_dom"/>
</dbReference>
<evidence type="ECO:0000313" key="4">
    <source>
        <dbReference type="Proteomes" id="UP000291189"/>
    </source>
</evidence>
<dbReference type="Pfam" id="PF00293">
    <property type="entry name" value="NUDIX"/>
    <property type="match status" value="1"/>
</dbReference>
<dbReference type="RefSeq" id="WP_129985188.1">
    <property type="nucleotide sequence ID" value="NZ_SDPU01000008.1"/>
</dbReference>
<reference evidence="3 4" key="1">
    <citation type="submission" date="2019-01" db="EMBL/GenBank/DDBJ databases">
        <title>Nocardioides guangzhouensis sp. nov., an actinobacterium isolated from soil.</title>
        <authorList>
            <person name="Fu Y."/>
            <person name="Cai Y."/>
            <person name="Lin Z."/>
            <person name="Chen P."/>
        </authorList>
    </citation>
    <scope>NUCLEOTIDE SEQUENCE [LARGE SCALE GENOMIC DNA]</scope>
    <source>
        <strain evidence="3 4">NBRC 105384</strain>
    </source>
</reference>
<dbReference type="PROSITE" id="PS00893">
    <property type="entry name" value="NUDIX_BOX"/>
    <property type="match status" value="1"/>
</dbReference>
<feature type="domain" description="Nudix hydrolase" evidence="2">
    <location>
        <begin position="6"/>
        <end position="133"/>
    </location>
</feature>
<dbReference type="GO" id="GO:0006754">
    <property type="term" value="P:ATP biosynthetic process"/>
    <property type="evidence" value="ECO:0007669"/>
    <property type="project" value="TreeGrafter"/>
</dbReference>
<comment type="caution">
    <text evidence="3">The sequence shown here is derived from an EMBL/GenBank/DDBJ whole genome shotgun (WGS) entry which is preliminary data.</text>
</comment>
<dbReference type="SUPFAM" id="SSF55811">
    <property type="entry name" value="Nudix"/>
    <property type="match status" value="1"/>
</dbReference>
<keyword evidence="4" id="KW-1185">Reference proteome</keyword>
<dbReference type="EMBL" id="SDPU01000008">
    <property type="protein sequence ID" value="RYU15114.1"/>
    <property type="molecule type" value="Genomic_DNA"/>
</dbReference>
<name>A0A4Q5J903_9ACTN</name>
<evidence type="ECO:0000313" key="3">
    <source>
        <dbReference type="EMBL" id="RYU15114.1"/>
    </source>
</evidence>
<evidence type="ECO:0000259" key="2">
    <source>
        <dbReference type="PROSITE" id="PS51462"/>
    </source>
</evidence>
<dbReference type="InterPro" id="IPR015797">
    <property type="entry name" value="NUDIX_hydrolase-like_dom_sf"/>
</dbReference>
<dbReference type="PANTHER" id="PTHR21340">
    <property type="entry name" value="DIADENOSINE 5,5-P1,P4-TETRAPHOSPHATE PYROPHOSPHOHYDROLASE MUTT"/>
    <property type="match status" value="1"/>
</dbReference>
<dbReference type="CDD" id="cd03673">
    <property type="entry name" value="NUDIX_Ap6A_hydrolase"/>
    <property type="match status" value="1"/>
</dbReference>
<evidence type="ECO:0000256" key="1">
    <source>
        <dbReference type="ARBA" id="ARBA00022801"/>
    </source>
</evidence>
<dbReference type="SUPFAM" id="SSF53254">
    <property type="entry name" value="Phosphoglycerate mutase-like"/>
    <property type="match status" value="1"/>
</dbReference>
<dbReference type="Proteomes" id="UP000291189">
    <property type="component" value="Unassembled WGS sequence"/>
</dbReference>
<accession>A0A4Q5J903</accession>
<dbReference type="OrthoDB" id="4287477at2"/>
<dbReference type="InterPro" id="IPR051325">
    <property type="entry name" value="Nudix_hydrolase_domain"/>
</dbReference>